<accession>E1ZMM4</accession>
<sequence length="376" mass="41047">MGGAWLWAAALVATAVVSISTASCLQRSQPSDLWRRSHLCWLVPCPVHPPSGLSADAKPFYMFPASKTATAVANPTDKLCWVKVKAGKKTGWVAASQGTNKKRQCSDVDKRASSKITPLLDYLSTKCSGKGGHGVCAHQVWPPCWVSKRWRDEQSNCVVKLVLLYAAAAYCPMVTEVNANLKSHGVWTKNIIATKLLEDQGSCCLECKSTPRCVGTSYYEKSKKCIMTSNIWQVPDPTADLDGLQTSSKGTFASTRGQEAIGKGKVDAYVTSNKPLILWEYVKGYQDDIGNTYENHYRKTITKAAYAKVSVSLNRQGVVRDPDAFASSIPHKPGDCYVDVLHDGQFKLILKSTGGPLADFPCYKPKKVLLSLNKCG</sequence>
<dbReference type="Gene3D" id="3.50.4.10">
    <property type="entry name" value="Hepatocyte Growth Factor"/>
    <property type="match status" value="1"/>
</dbReference>
<dbReference type="KEGG" id="cvr:CHLNCDRAFT_54129"/>
<evidence type="ECO:0000256" key="1">
    <source>
        <dbReference type="SAM" id="SignalP"/>
    </source>
</evidence>
<feature type="signal peptide" evidence="1">
    <location>
        <begin position="1"/>
        <end position="22"/>
    </location>
</feature>
<dbReference type="RefSeq" id="XP_005844821.1">
    <property type="nucleotide sequence ID" value="XM_005844759.1"/>
</dbReference>
<dbReference type="EMBL" id="GL433854">
    <property type="protein sequence ID" value="EFN52719.1"/>
    <property type="molecule type" value="Genomic_DNA"/>
</dbReference>
<dbReference type="InParanoid" id="E1ZMM4"/>
<evidence type="ECO:0000313" key="3">
    <source>
        <dbReference type="Proteomes" id="UP000008141"/>
    </source>
</evidence>
<reference evidence="2 3" key="1">
    <citation type="journal article" date="2010" name="Plant Cell">
        <title>The Chlorella variabilis NC64A genome reveals adaptation to photosymbiosis, coevolution with viruses, and cryptic sex.</title>
        <authorList>
            <person name="Blanc G."/>
            <person name="Duncan G."/>
            <person name="Agarkova I."/>
            <person name="Borodovsky M."/>
            <person name="Gurnon J."/>
            <person name="Kuo A."/>
            <person name="Lindquist E."/>
            <person name="Lucas S."/>
            <person name="Pangilinan J."/>
            <person name="Polle J."/>
            <person name="Salamov A."/>
            <person name="Terry A."/>
            <person name="Yamada T."/>
            <person name="Dunigan D.D."/>
            <person name="Grigoriev I.V."/>
            <person name="Claverie J.M."/>
            <person name="Van Etten J.L."/>
        </authorList>
    </citation>
    <scope>NUCLEOTIDE SEQUENCE [LARGE SCALE GENOMIC DNA]</scope>
    <source>
        <strain evidence="2 3">NC64A</strain>
    </source>
</reference>
<feature type="chain" id="PRO_5003156092" description="Apple domain-containing protein" evidence="1">
    <location>
        <begin position="23"/>
        <end position="376"/>
    </location>
</feature>
<organism evidence="3">
    <name type="scientific">Chlorella variabilis</name>
    <name type="common">Green alga</name>
    <dbReference type="NCBI Taxonomy" id="554065"/>
    <lineage>
        <taxon>Eukaryota</taxon>
        <taxon>Viridiplantae</taxon>
        <taxon>Chlorophyta</taxon>
        <taxon>core chlorophytes</taxon>
        <taxon>Trebouxiophyceae</taxon>
        <taxon>Chlorellales</taxon>
        <taxon>Chlorellaceae</taxon>
        <taxon>Chlorella clade</taxon>
        <taxon>Chlorella</taxon>
    </lineage>
</organism>
<proteinExistence type="predicted"/>
<evidence type="ECO:0008006" key="4">
    <source>
        <dbReference type="Google" id="ProtNLM"/>
    </source>
</evidence>
<dbReference type="AlphaFoldDB" id="E1ZMM4"/>
<dbReference type="Proteomes" id="UP000008141">
    <property type="component" value="Unassembled WGS sequence"/>
</dbReference>
<name>E1ZMM4_CHLVA</name>
<protein>
    <recommendedName>
        <fullName evidence="4">Apple domain-containing protein</fullName>
    </recommendedName>
</protein>
<keyword evidence="3" id="KW-1185">Reference proteome</keyword>
<gene>
    <name evidence="2" type="ORF">CHLNCDRAFT_54129</name>
</gene>
<keyword evidence="1" id="KW-0732">Signal</keyword>
<dbReference type="GeneID" id="17352293"/>
<evidence type="ECO:0000313" key="2">
    <source>
        <dbReference type="EMBL" id="EFN52719.1"/>
    </source>
</evidence>